<feature type="binding site" evidence="6">
    <location>
        <position position="183"/>
    </location>
    <ligand>
        <name>S-adenosyl-L-methionine</name>
        <dbReference type="ChEBI" id="CHEBI:59789"/>
    </ligand>
</feature>
<evidence type="ECO:0000256" key="5">
    <source>
        <dbReference type="ARBA" id="ARBA00022691"/>
    </source>
</evidence>
<comment type="caution">
    <text evidence="7">The sequence shown here is derived from an EMBL/GenBank/DDBJ whole genome shotgun (WGS) entry which is preliminary data.</text>
</comment>
<dbReference type="Proteomes" id="UP001595279">
    <property type="component" value="Unassembled WGS sequence"/>
</dbReference>
<feature type="binding site" evidence="6">
    <location>
        <position position="162"/>
    </location>
    <ligand>
        <name>S-adenosyl-L-methionine</name>
        <dbReference type="ChEBI" id="CHEBI:59789"/>
    </ligand>
</feature>
<comment type="function">
    <text evidence="6">Methylates ribosomal protein L11.</text>
</comment>
<name>A0ABV7CRT5_9BACI</name>
<evidence type="ECO:0000313" key="8">
    <source>
        <dbReference type="Proteomes" id="UP001595279"/>
    </source>
</evidence>
<evidence type="ECO:0000256" key="1">
    <source>
        <dbReference type="ARBA" id="ARBA00009741"/>
    </source>
</evidence>
<keyword evidence="7" id="KW-0687">Ribonucleoprotein</keyword>
<dbReference type="Gene3D" id="3.40.50.150">
    <property type="entry name" value="Vaccinia Virus protein VP39"/>
    <property type="match status" value="1"/>
</dbReference>
<keyword evidence="7" id="KW-0689">Ribosomal protein</keyword>
<dbReference type="InterPro" id="IPR029063">
    <property type="entry name" value="SAM-dependent_MTases_sf"/>
</dbReference>
<keyword evidence="2 6" id="KW-0963">Cytoplasm</keyword>
<comment type="similarity">
    <text evidence="1 6">Belongs to the methyltransferase superfamily. PrmA family.</text>
</comment>
<dbReference type="HAMAP" id="MF_00735">
    <property type="entry name" value="Methyltr_PrmA"/>
    <property type="match status" value="1"/>
</dbReference>
<dbReference type="EMBL" id="JBHRSA010000004">
    <property type="protein sequence ID" value="MFC3039106.1"/>
    <property type="molecule type" value="Genomic_DNA"/>
</dbReference>
<gene>
    <name evidence="6 7" type="primary">prmA</name>
    <name evidence="7" type="ORF">ACFOGI_02430</name>
</gene>
<dbReference type="NCBIfam" id="TIGR00406">
    <property type="entry name" value="prmA"/>
    <property type="match status" value="1"/>
</dbReference>
<dbReference type="PANTHER" id="PTHR43648:SF1">
    <property type="entry name" value="ELECTRON TRANSFER FLAVOPROTEIN BETA SUBUNIT LYSINE METHYLTRANSFERASE"/>
    <property type="match status" value="1"/>
</dbReference>
<keyword evidence="5 6" id="KW-0949">S-adenosyl-L-methionine</keyword>
<evidence type="ECO:0000313" key="7">
    <source>
        <dbReference type="EMBL" id="MFC3039106.1"/>
    </source>
</evidence>
<dbReference type="GO" id="GO:0032259">
    <property type="term" value="P:methylation"/>
    <property type="evidence" value="ECO:0007669"/>
    <property type="project" value="UniProtKB-KW"/>
</dbReference>
<sequence>MKWSEICIHTTNEAIEPISNILHETGASGLVIEDPLDLEKERDTFFGEVYELDPEEYPEEGVYVKAYLPVNSFLGETVEEIKQAINNLIIYDIDIGKNDITLSEINEEEWATAWKKYYKPVKISEKITIIPTWEEYTPADSDEVIIEMDPGMAFGTGTHPTTVLSIQALENYLQEGDKVIDVGSGSGVLSIASVLLGATEAHAFDLDDVAVKSTKLNAKLNKLEHKITARQNNLLNHVDIKADVIVSNILAEIIVRFIGDAWNNLAEEGLFITSGIIQNKKQMVLDQMQEHGFEIIEVNEMEEWVSLIAKKAGN</sequence>
<accession>A0ABV7CRT5</accession>
<keyword evidence="3 6" id="KW-0489">Methyltransferase</keyword>
<dbReference type="GO" id="GO:0008168">
    <property type="term" value="F:methyltransferase activity"/>
    <property type="evidence" value="ECO:0007669"/>
    <property type="project" value="UniProtKB-KW"/>
</dbReference>
<dbReference type="GO" id="GO:0005840">
    <property type="term" value="C:ribosome"/>
    <property type="evidence" value="ECO:0007669"/>
    <property type="project" value="UniProtKB-KW"/>
</dbReference>
<dbReference type="PIRSF" id="PIRSF000401">
    <property type="entry name" value="RPL11_MTase"/>
    <property type="match status" value="1"/>
</dbReference>
<evidence type="ECO:0000256" key="6">
    <source>
        <dbReference type="HAMAP-Rule" id="MF_00735"/>
    </source>
</evidence>
<organism evidence="7 8">
    <name type="scientific">Virgibacillus xinjiangensis</name>
    <dbReference type="NCBI Taxonomy" id="393090"/>
    <lineage>
        <taxon>Bacteria</taxon>
        <taxon>Bacillati</taxon>
        <taxon>Bacillota</taxon>
        <taxon>Bacilli</taxon>
        <taxon>Bacillales</taxon>
        <taxon>Bacillaceae</taxon>
        <taxon>Virgibacillus</taxon>
    </lineage>
</organism>
<feature type="binding site" evidence="6">
    <location>
        <position position="205"/>
    </location>
    <ligand>
        <name>S-adenosyl-L-methionine</name>
        <dbReference type="ChEBI" id="CHEBI:59789"/>
    </ligand>
</feature>
<comment type="subcellular location">
    <subcellularLocation>
        <location evidence="6">Cytoplasm</location>
    </subcellularLocation>
</comment>
<reference evidence="8" key="1">
    <citation type="journal article" date="2019" name="Int. J. Syst. Evol. Microbiol.">
        <title>The Global Catalogue of Microorganisms (GCM) 10K type strain sequencing project: providing services to taxonomists for standard genome sequencing and annotation.</title>
        <authorList>
            <consortium name="The Broad Institute Genomics Platform"/>
            <consortium name="The Broad Institute Genome Sequencing Center for Infectious Disease"/>
            <person name="Wu L."/>
            <person name="Ma J."/>
        </authorList>
    </citation>
    <scope>NUCLEOTIDE SEQUENCE [LARGE SCALE GENOMIC DNA]</scope>
    <source>
        <strain evidence="8">KCTC 13128</strain>
    </source>
</reference>
<dbReference type="EC" id="2.1.1.-" evidence="6"/>
<comment type="catalytic activity">
    <reaction evidence="6">
        <text>L-lysyl-[protein] + 3 S-adenosyl-L-methionine = N(6),N(6),N(6)-trimethyl-L-lysyl-[protein] + 3 S-adenosyl-L-homocysteine + 3 H(+)</text>
        <dbReference type="Rhea" id="RHEA:54192"/>
        <dbReference type="Rhea" id="RHEA-COMP:9752"/>
        <dbReference type="Rhea" id="RHEA-COMP:13826"/>
        <dbReference type="ChEBI" id="CHEBI:15378"/>
        <dbReference type="ChEBI" id="CHEBI:29969"/>
        <dbReference type="ChEBI" id="CHEBI:57856"/>
        <dbReference type="ChEBI" id="CHEBI:59789"/>
        <dbReference type="ChEBI" id="CHEBI:61961"/>
    </reaction>
</comment>
<evidence type="ECO:0000256" key="4">
    <source>
        <dbReference type="ARBA" id="ARBA00022679"/>
    </source>
</evidence>
<keyword evidence="4 6" id="KW-0808">Transferase</keyword>
<protein>
    <recommendedName>
        <fullName evidence="6">Ribosomal protein L11 methyltransferase</fullName>
        <shortName evidence="6">L11 Mtase</shortName>
        <ecNumber evidence="6">2.1.1.-</ecNumber>
    </recommendedName>
</protein>
<dbReference type="PANTHER" id="PTHR43648">
    <property type="entry name" value="ELECTRON TRANSFER FLAVOPROTEIN BETA SUBUNIT LYSINE METHYLTRANSFERASE"/>
    <property type="match status" value="1"/>
</dbReference>
<dbReference type="InterPro" id="IPR004498">
    <property type="entry name" value="Ribosomal_PrmA_MeTrfase"/>
</dbReference>
<dbReference type="CDD" id="cd02440">
    <property type="entry name" value="AdoMet_MTases"/>
    <property type="match status" value="1"/>
</dbReference>
<dbReference type="InterPro" id="IPR050078">
    <property type="entry name" value="Ribosomal_L11_MeTrfase_PrmA"/>
</dbReference>
<dbReference type="Pfam" id="PF06325">
    <property type="entry name" value="PrmA"/>
    <property type="match status" value="1"/>
</dbReference>
<keyword evidence="8" id="KW-1185">Reference proteome</keyword>
<proteinExistence type="inferred from homology"/>
<evidence type="ECO:0000256" key="3">
    <source>
        <dbReference type="ARBA" id="ARBA00022603"/>
    </source>
</evidence>
<dbReference type="SUPFAM" id="SSF53335">
    <property type="entry name" value="S-adenosyl-L-methionine-dependent methyltransferases"/>
    <property type="match status" value="1"/>
</dbReference>
<feature type="binding site" evidence="6">
    <location>
        <position position="248"/>
    </location>
    <ligand>
        <name>S-adenosyl-L-methionine</name>
        <dbReference type="ChEBI" id="CHEBI:59789"/>
    </ligand>
</feature>
<dbReference type="RefSeq" id="WP_390267857.1">
    <property type="nucleotide sequence ID" value="NZ_JBHRSA010000004.1"/>
</dbReference>
<evidence type="ECO:0000256" key="2">
    <source>
        <dbReference type="ARBA" id="ARBA00022490"/>
    </source>
</evidence>